<accession>C7CC69</accession>
<dbReference type="KEGG" id="mdi:METDI3981"/>
<evidence type="ECO:0000313" key="2">
    <source>
        <dbReference type="Proteomes" id="UP000008070"/>
    </source>
</evidence>
<dbReference type="HOGENOM" id="CLU_2666883_0_0_5"/>
<dbReference type="Proteomes" id="UP000008070">
    <property type="component" value="Chromosome"/>
</dbReference>
<reference evidence="2" key="1">
    <citation type="journal article" date="2009" name="PLoS ONE">
        <title>Methylobacterium genome sequences: a reference blueprint to investigate microbial metabolism of C1 compounds from natural and industrial sources.</title>
        <authorList>
            <person name="Vuilleumier S."/>
            <person name="Chistoserdova L."/>
            <person name="Lee M.-C."/>
            <person name="Bringel F."/>
            <person name="Lajus A."/>
            <person name="Zhou Y."/>
            <person name="Gourion B."/>
            <person name="Barbe V."/>
            <person name="Chang J."/>
            <person name="Cruveiller S."/>
            <person name="Dossat C."/>
            <person name="Gillett W."/>
            <person name="Gruffaz C."/>
            <person name="Haugen E."/>
            <person name="Hourcade E."/>
            <person name="Levy R."/>
            <person name="Mangenot S."/>
            <person name="Muller E."/>
            <person name="Nadalig T."/>
            <person name="Pagni M."/>
            <person name="Penny C."/>
            <person name="Peyraud R."/>
            <person name="Robinson D.G."/>
            <person name="Roche D."/>
            <person name="Rouy Z."/>
            <person name="Saenampechek C."/>
            <person name="Salvignol G."/>
            <person name="Vallenet D."/>
            <person name="Wu Z."/>
            <person name="Marx C.J."/>
            <person name="Vorholt J.A."/>
            <person name="Olson M.V."/>
            <person name="Kaul R."/>
            <person name="Weissenbach J."/>
            <person name="Medigue C."/>
            <person name="Lidstrom M.E."/>
        </authorList>
    </citation>
    <scope>NUCLEOTIDE SEQUENCE [LARGE SCALE GENOMIC DNA]</scope>
    <source>
        <strain evidence="2">DSM 6343 / CIP 106787 / DM4</strain>
    </source>
</reference>
<dbReference type="AlphaFoldDB" id="C7CC69"/>
<dbReference type="EMBL" id="FP103042">
    <property type="protein sequence ID" value="CAX25616.1"/>
    <property type="molecule type" value="Genomic_DNA"/>
</dbReference>
<name>C7CC69_METED</name>
<gene>
    <name evidence="1" type="ORF">METD_I3981</name>
</gene>
<organism evidence="1 2">
    <name type="scientific">Methylorubrum extorquens (strain DSM 6343 / CIP 106787 / DM4)</name>
    <name type="common">Methylobacterium extorquens</name>
    <dbReference type="NCBI Taxonomy" id="661410"/>
    <lineage>
        <taxon>Bacteria</taxon>
        <taxon>Pseudomonadati</taxon>
        <taxon>Pseudomonadota</taxon>
        <taxon>Alphaproteobacteria</taxon>
        <taxon>Hyphomicrobiales</taxon>
        <taxon>Methylobacteriaceae</taxon>
        <taxon>Methylorubrum</taxon>
    </lineage>
</organism>
<protein>
    <submittedName>
        <fullName evidence="1">Uncharacterized protein</fullName>
    </submittedName>
</protein>
<evidence type="ECO:0000313" key="1">
    <source>
        <dbReference type="EMBL" id="CAX25616.1"/>
    </source>
</evidence>
<sequence length="75" mass="8052">MPARPPQGGFGPDSATLFRVLHLSDTAILLAGLRSSERKACLGIQELLCVESAGMLDFGSALNPRFHVLHSCLNF</sequence>
<proteinExistence type="predicted"/>